<evidence type="ECO:0000313" key="3">
    <source>
        <dbReference type="Proteomes" id="UP000799324"/>
    </source>
</evidence>
<keyword evidence="3" id="KW-1185">Reference proteome</keyword>
<proteinExistence type="predicted"/>
<dbReference type="Proteomes" id="UP000799324">
    <property type="component" value="Unassembled WGS sequence"/>
</dbReference>
<evidence type="ECO:0000313" key="2">
    <source>
        <dbReference type="EMBL" id="KAF2659816.1"/>
    </source>
</evidence>
<reference evidence="2" key="1">
    <citation type="journal article" date="2020" name="Stud. Mycol.">
        <title>101 Dothideomycetes genomes: a test case for predicting lifestyles and emergence of pathogens.</title>
        <authorList>
            <person name="Haridas S."/>
            <person name="Albert R."/>
            <person name="Binder M."/>
            <person name="Bloem J."/>
            <person name="Labutti K."/>
            <person name="Salamov A."/>
            <person name="Andreopoulos B."/>
            <person name="Baker S."/>
            <person name="Barry K."/>
            <person name="Bills G."/>
            <person name="Bluhm B."/>
            <person name="Cannon C."/>
            <person name="Castanera R."/>
            <person name="Culley D."/>
            <person name="Daum C."/>
            <person name="Ezra D."/>
            <person name="Gonzalez J."/>
            <person name="Henrissat B."/>
            <person name="Kuo A."/>
            <person name="Liang C."/>
            <person name="Lipzen A."/>
            <person name="Lutzoni F."/>
            <person name="Magnuson J."/>
            <person name="Mondo S."/>
            <person name="Nolan M."/>
            <person name="Ohm R."/>
            <person name="Pangilinan J."/>
            <person name="Park H.-J."/>
            <person name="Ramirez L."/>
            <person name="Alfaro M."/>
            <person name="Sun H."/>
            <person name="Tritt A."/>
            <person name="Yoshinaga Y."/>
            <person name="Zwiers L.-H."/>
            <person name="Turgeon B."/>
            <person name="Goodwin S."/>
            <person name="Spatafora J."/>
            <person name="Crous P."/>
            <person name="Grigoriev I."/>
        </authorList>
    </citation>
    <scope>NUCLEOTIDE SEQUENCE</scope>
    <source>
        <strain evidence="2">CBS 122681</strain>
    </source>
</reference>
<name>A0A6A6TK54_9PLEO</name>
<gene>
    <name evidence="2" type="ORF">K491DRAFT_136462</name>
</gene>
<organism evidence="2 3">
    <name type="scientific">Lophiostoma macrostomum CBS 122681</name>
    <dbReference type="NCBI Taxonomy" id="1314788"/>
    <lineage>
        <taxon>Eukaryota</taxon>
        <taxon>Fungi</taxon>
        <taxon>Dikarya</taxon>
        <taxon>Ascomycota</taxon>
        <taxon>Pezizomycotina</taxon>
        <taxon>Dothideomycetes</taxon>
        <taxon>Pleosporomycetidae</taxon>
        <taxon>Pleosporales</taxon>
        <taxon>Lophiostomataceae</taxon>
        <taxon>Lophiostoma</taxon>
    </lineage>
</organism>
<evidence type="ECO:0000256" key="1">
    <source>
        <dbReference type="SAM" id="MobiDB-lite"/>
    </source>
</evidence>
<accession>A0A6A6TK54</accession>
<feature type="compositionally biased region" description="Basic residues" evidence="1">
    <location>
        <begin position="93"/>
        <end position="126"/>
    </location>
</feature>
<dbReference type="AlphaFoldDB" id="A0A6A6TK54"/>
<dbReference type="EMBL" id="MU004304">
    <property type="protein sequence ID" value="KAF2659816.1"/>
    <property type="molecule type" value="Genomic_DNA"/>
</dbReference>
<protein>
    <submittedName>
        <fullName evidence="2">Uncharacterized protein</fullName>
    </submittedName>
</protein>
<sequence length="281" mass="30342">MLWHEDGCSKTRNEIAFLRELLAGGHLGWRVLIASAGPGSGVHSIDIVPVYRSASGDVESWSRGHRHGTTRPPLPHVYQLHRQPTVSLTGAHPHPHPYPHPRPHPHPPLSRRHTSVWGRRASRRAQRANPARTCAWARRVSNWGRCSHAPGSMSTPMSLNLTPAAASPPMSPAALAQLGNAPPAPARHQRGLGVPVSLSPAPFLFMRLPQRPPTFTTMPLSPASTTLKQARARAGSLPAGATGPRLHLVHLAVAYRPFLSHACIDPTLVLSHAFLGSLVLT</sequence>
<feature type="region of interest" description="Disordered" evidence="1">
    <location>
        <begin position="87"/>
        <end position="133"/>
    </location>
</feature>